<feature type="transmembrane region" description="Helical" evidence="8">
    <location>
        <begin position="6"/>
        <end position="22"/>
    </location>
</feature>
<evidence type="ECO:0000256" key="6">
    <source>
        <dbReference type="ARBA" id="ARBA00022989"/>
    </source>
</evidence>
<dbReference type="InterPro" id="IPR038770">
    <property type="entry name" value="Na+/solute_symporter_sf"/>
</dbReference>
<protein>
    <submittedName>
        <fullName evidence="9">Malonate transporter</fullName>
    </submittedName>
</protein>
<proteinExistence type="inferred from homology"/>
<feature type="transmembrane region" description="Helical" evidence="8">
    <location>
        <begin position="170"/>
        <end position="193"/>
    </location>
</feature>
<sequence>MLSIVEIVLPVFLIIGAGYFTVWKGMFAEPHVDALMNFTQTYAIPCLLFTAVANLDLAAVFSLDLILSYYIPATSIFVLSGLIAAFGFKRTPGASVSIGFTALFSNMVLLGLPIMERAFGADSLTANYALISIHAPFCYIIGITSMEVLRADGRGAMATFQSVLMAIFKNSLAIGLMLGFLVNFSGVTLPTVLNSAIEMMVRSALPCALFALGGVMVRYHFTNNLPEVAVLGILKLILFPAFAYLLAQYVFDLSIAQRNSVVITAAMAPGVNTYIFANLYGRGKATAASAVVILTAISVFTISAWLAFLGA</sequence>
<feature type="transmembrane region" description="Helical" evidence="8">
    <location>
        <begin position="199"/>
        <end position="221"/>
    </location>
</feature>
<evidence type="ECO:0000313" key="9">
    <source>
        <dbReference type="EMBL" id="GHA55345.1"/>
    </source>
</evidence>
<dbReference type="RefSeq" id="WP_189640731.1">
    <property type="nucleotide sequence ID" value="NZ_BMZF01000005.1"/>
</dbReference>
<feature type="transmembrane region" description="Helical" evidence="8">
    <location>
        <begin position="228"/>
        <end position="249"/>
    </location>
</feature>
<organism evidence="9 10">
    <name type="scientific">Paramylibacter ulvae</name>
    <dbReference type="NCBI Taxonomy" id="1651968"/>
    <lineage>
        <taxon>Bacteria</taxon>
        <taxon>Pseudomonadati</taxon>
        <taxon>Pseudomonadota</taxon>
        <taxon>Alphaproteobacteria</taxon>
        <taxon>Rhodobacterales</taxon>
        <taxon>Paracoccaceae</taxon>
        <taxon>Paramylibacter</taxon>
    </lineage>
</organism>
<comment type="subcellular location">
    <subcellularLocation>
        <location evidence="1">Cell membrane</location>
        <topology evidence="1">Multi-pass membrane protein</topology>
    </subcellularLocation>
</comment>
<evidence type="ECO:0000256" key="7">
    <source>
        <dbReference type="ARBA" id="ARBA00023136"/>
    </source>
</evidence>
<feature type="transmembrane region" description="Helical" evidence="8">
    <location>
        <begin position="42"/>
        <end position="63"/>
    </location>
</feature>
<keyword evidence="7 8" id="KW-0472">Membrane</keyword>
<keyword evidence="5 8" id="KW-0812">Transmembrane</keyword>
<dbReference type="PANTHER" id="PTHR36838:SF3">
    <property type="entry name" value="TRANSPORTER AUXIN EFFLUX CARRIER EC FAMILY"/>
    <property type="match status" value="1"/>
</dbReference>
<dbReference type="PANTHER" id="PTHR36838">
    <property type="entry name" value="AUXIN EFFLUX CARRIER FAMILY PROTEIN"/>
    <property type="match status" value="1"/>
</dbReference>
<dbReference type="InterPro" id="IPR004776">
    <property type="entry name" value="Mem_transp_PIN-like"/>
</dbReference>
<keyword evidence="3" id="KW-0813">Transport</keyword>
<evidence type="ECO:0000256" key="8">
    <source>
        <dbReference type="SAM" id="Phobius"/>
    </source>
</evidence>
<accession>A0ABQ3D2K3</accession>
<evidence type="ECO:0000256" key="5">
    <source>
        <dbReference type="ARBA" id="ARBA00022692"/>
    </source>
</evidence>
<comment type="caution">
    <text evidence="9">The sequence shown here is derived from an EMBL/GenBank/DDBJ whole genome shotgun (WGS) entry which is preliminary data.</text>
</comment>
<dbReference type="Pfam" id="PF03547">
    <property type="entry name" value="Mem_trans"/>
    <property type="match status" value="1"/>
</dbReference>
<gene>
    <name evidence="9" type="ORF">GCM10008927_21600</name>
</gene>
<keyword evidence="6 8" id="KW-1133">Transmembrane helix</keyword>
<comment type="similarity">
    <text evidence="2">Belongs to the auxin efflux carrier (TC 2.A.69) family.</text>
</comment>
<evidence type="ECO:0000256" key="1">
    <source>
        <dbReference type="ARBA" id="ARBA00004651"/>
    </source>
</evidence>
<evidence type="ECO:0000313" key="10">
    <source>
        <dbReference type="Proteomes" id="UP000634455"/>
    </source>
</evidence>
<dbReference type="Gene3D" id="1.20.1530.20">
    <property type="match status" value="1"/>
</dbReference>
<keyword evidence="4" id="KW-1003">Cell membrane</keyword>
<feature type="transmembrane region" description="Helical" evidence="8">
    <location>
        <begin position="95"/>
        <end position="115"/>
    </location>
</feature>
<keyword evidence="10" id="KW-1185">Reference proteome</keyword>
<evidence type="ECO:0000256" key="2">
    <source>
        <dbReference type="ARBA" id="ARBA00010145"/>
    </source>
</evidence>
<feature type="transmembrane region" description="Helical" evidence="8">
    <location>
        <begin position="127"/>
        <end position="149"/>
    </location>
</feature>
<dbReference type="Proteomes" id="UP000634455">
    <property type="component" value="Unassembled WGS sequence"/>
</dbReference>
<name>A0ABQ3D2K3_9RHOB</name>
<reference evidence="10" key="1">
    <citation type="journal article" date="2019" name="Int. J. Syst. Evol. Microbiol.">
        <title>The Global Catalogue of Microorganisms (GCM) 10K type strain sequencing project: providing services to taxonomists for standard genome sequencing and annotation.</title>
        <authorList>
            <consortium name="The Broad Institute Genomics Platform"/>
            <consortium name="The Broad Institute Genome Sequencing Center for Infectious Disease"/>
            <person name="Wu L."/>
            <person name="Ma J."/>
        </authorList>
    </citation>
    <scope>NUCLEOTIDE SEQUENCE [LARGE SCALE GENOMIC DNA]</scope>
    <source>
        <strain evidence="10">KCTC 32465</strain>
    </source>
</reference>
<feature type="transmembrane region" description="Helical" evidence="8">
    <location>
        <begin position="69"/>
        <end position="88"/>
    </location>
</feature>
<evidence type="ECO:0000256" key="4">
    <source>
        <dbReference type="ARBA" id="ARBA00022475"/>
    </source>
</evidence>
<dbReference type="EMBL" id="BMZF01000005">
    <property type="protein sequence ID" value="GHA55345.1"/>
    <property type="molecule type" value="Genomic_DNA"/>
</dbReference>
<evidence type="ECO:0000256" key="3">
    <source>
        <dbReference type="ARBA" id="ARBA00022448"/>
    </source>
</evidence>
<feature type="transmembrane region" description="Helical" evidence="8">
    <location>
        <begin position="261"/>
        <end position="280"/>
    </location>
</feature>
<feature type="transmembrane region" description="Helical" evidence="8">
    <location>
        <begin position="287"/>
        <end position="308"/>
    </location>
</feature>